<comment type="caution">
    <text evidence="2">The sequence shown here is derived from an EMBL/GenBank/DDBJ whole genome shotgun (WGS) entry which is preliminary data.</text>
</comment>
<sequence>MAVGHDTIVRQRTGSRHMVMLQRKASRRVAEGRRLGSSNRETDSIFRRCKVCVLVGTVVGVSVGAVVMEDCIVRVGGGEEVSVAAVNVVLLLGSGTGPAAARGAVASDSASAVVRGRIKDHGREELSRCFRNRRLDVAATGVEFEVDEARRSSSSLSVPENDARADLDARRLEEDEDDDDRYVDEGRGATQSSQAQGGVEGPASTASSPKSRMGPPMFQRHGDDVDCRGGPGWPSEADLRRFIAYVWWKRLDVSNSTGRVGERGAQVEGSCARNVLGLCCWTQNRLGEKDRTGW</sequence>
<dbReference type="Proteomes" id="UP000002748">
    <property type="component" value="Unassembled WGS sequence"/>
</dbReference>
<protein>
    <submittedName>
        <fullName evidence="2">Uncharacterized protein</fullName>
    </submittedName>
</protein>
<evidence type="ECO:0000256" key="1">
    <source>
        <dbReference type="SAM" id="MobiDB-lite"/>
    </source>
</evidence>
<organism evidence="2">
    <name type="scientific">Trichosporon asahii var. asahii (strain ATCC 90039 / CBS 2479 / JCM 2466 / KCTC 7840 / NBRC 103889/ NCYC 2677 / UAMH 7654)</name>
    <name type="common">Yeast</name>
    <dbReference type="NCBI Taxonomy" id="1186058"/>
    <lineage>
        <taxon>Eukaryota</taxon>
        <taxon>Fungi</taxon>
        <taxon>Dikarya</taxon>
        <taxon>Basidiomycota</taxon>
        <taxon>Agaricomycotina</taxon>
        <taxon>Tremellomycetes</taxon>
        <taxon>Trichosporonales</taxon>
        <taxon>Trichosporonaceae</taxon>
        <taxon>Trichosporon</taxon>
    </lineage>
</organism>
<feature type="compositionally biased region" description="Basic and acidic residues" evidence="1">
    <location>
        <begin position="161"/>
        <end position="173"/>
    </location>
</feature>
<dbReference type="VEuPathDB" id="FungiDB:A1Q1_04163"/>
<accession>J6ERG2</accession>
<dbReference type="GeneID" id="25987676"/>
<dbReference type="AlphaFoldDB" id="J6ERG2"/>
<reference evidence="2" key="1">
    <citation type="journal article" date="2003" name="Mycoses">
        <title>Disseminated trichosporonosis in China.</title>
        <authorList>
            <person name="Yang R."/>
            <person name="Ao J."/>
            <person name="Wang W."/>
            <person name="Song K."/>
            <person name="Li R."/>
            <person name="Wang D."/>
        </authorList>
    </citation>
    <scope>NUCLEOTIDE SEQUENCE [LARGE SCALE GENOMIC DNA]</scope>
    <source>
        <strain evidence="2">CBS 2479</strain>
    </source>
</reference>
<gene>
    <name evidence="2" type="ORF">A1Q1_04163</name>
</gene>
<reference evidence="2" key="2">
    <citation type="journal article" date="2012" name="Eukaryot. Cell">
        <title>Draft genome sequence of CBS 2479, the standard type strain of Trichosporon asahii.</title>
        <authorList>
            <person name="Yang R.Y."/>
            <person name="Li H.T."/>
            <person name="Zhu H."/>
            <person name="Zhou G.P."/>
            <person name="Wang M."/>
            <person name="Wang L."/>
        </authorList>
    </citation>
    <scope>NUCLEOTIDE SEQUENCE [LARGE SCALE GENOMIC DNA]</scope>
</reference>
<dbReference type="KEGG" id="tasa:A1Q1_04163"/>
<evidence type="ECO:0000313" key="2">
    <source>
        <dbReference type="EMBL" id="EJT47089.1"/>
    </source>
</evidence>
<proteinExistence type="predicted"/>
<reference evidence="2" key="3">
    <citation type="submission" date="2012-07" db="EMBL/GenBank/DDBJ databases">
        <authorList>
            <person name="Yang R.-Y."/>
            <person name="Li H.-T."/>
            <person name="Zhu H."/>
            <person name="Zhou G.-P."/>
            <person name="Wang M."/>
            <person name="Wang L."/>
        </authorList>
    </citation>
    <scope>NUCLEOTIDE SEQUENCE</scope>
    <source>
        <strain evidence="2">CBS 2479</strain>
    </source>
</reference>
<name>J6ERG2_TRIAS</name>
<dbReference type="HOGENOM" id="CLU_947285_0_0_1"/>
<dbReference type="EMBL" id="ALBS01000263">
    <property type="protein sequence ID" value="EJT47089.1"/>
    <property type="molecule type" value="Genomic_DNA"/>
</dbReference>
<feature type="region of interest" description="Disordered" evidence="1">
    <location>
        <begin position="148"/>
        <end position="225"/>
    </location>
</feature>
<dbReference type="RefSeq" id="XP_014178015.1">
    <property type="nucleotide sequence ID" value="XM_014322540.1"/>
</dbReference>